<dbReference type="EMBL" id="MLJW01002925">
    <property type="protein sequence ID" value="OIQ73285.1"/>
    <property type="molecule type" value="Genomic_DNA"/>
</dbReference>
<evidence type="ECO:0000313" key="1">
    <source>
        <dbReference type="EMBL" id="OIQ73285.1"/>
    </source>
</evidence>
<sequence length="348" mass="37321">MLAFAVPAQLGVRQGHAQHPRLLDRGVDELLSQVVVGDALDAPAHALRAVAAGVVGRAEHHQAGPPPAVHRVLHQVALARRAAAHHREQRVVALALVEALLAADADHRPRVRRVRAAAQRNLVHDRRAVDQPADDADVGPVQRRVVEDRAVLGLAGVQLADQFVARHAQRLRRGVQVQAVAAFVLHLGEQDGLALEGRRAGDPVALGQHADDFRMRMLADLPNQRLAVMLGHPVLGLDEPAVVDPCLEAVEQLLLGRGQRNGRLVVALGHQVHGLGVHAASPRGNNGRAARAAQAPSGRWSITRRALPTRVRSIESDGRTQTRVLIPTSVLMRCVSHSAICCRSASPT</sequence>
<name>A0A1J5QBE2_9ZZZZ</name>
<organism evidence="1">
    <name type="scientific">mine drainage metagenome</name>
    <dbReference type="NCBI Taxonomy" id="410659"/>
    <lineage>
        <taxon>unclassified sequences</taxon>
        <taxon>metagenomes</taxon>
        <taxon>ecological metagenomes</taxon>
    </lineage>
</organism>
<accession>A0A1J5QBE2</accession>
<dbReference type="AlphaFoldDB" id="A0A1J5QBE2"/>
<reference evidence="1" key="1">
    <citation type="submission" date="2016-10" db="EMBL/GenBank/DDBJ databases">
        <title>Sequence of Gallionella enrichment culture.</title>
        <authorList>
            <person name="Poehlein A."/>
            <person name="Muehling M."/>
            <person name="Daniel R."/>
        </authorList>
    </citation>
    <scope>NUCLEOTIDE SEQUENCE</scope>
</reference>
<proteinExistence type="predicted"/>
<gene>
    <name evidence="1" type="ORF">GALL_450780</name>
</gene>
<comment type="caution">
    <text evidence="1">The sequence shown here is derived from an EMBL/GenBank/DDBJ whole genome shotgun (WGS) entry which is preliminary data.</text>
</comment>
<protein>
    <submittedName>
        <fullName evidence="1">Uncharacterized protein</fullName>
    </submittedName>
</protein>